<proteinExistence type="predicted"/>
<organism evidence="2">
    <name type="scientific">uncultured Armatimonadetes bacterium</name>
    <dbReference type="NCBI Taxonomy" id="157466"/>
    <lineage>
        <taxon>Bacteria</taxon>
        <taxon>Bacillati</taxon>
        <taxon>Armatimonadota</taxon>
        <taxon>environmental samples</taxon>
    </lineage>
</organism>
<gene>
    <name evidence="2" type="ORF">AVDCRST_MAG63-1915</name>
</gene>
<keyword evidence="1" id="KW-0732">Signal</keyword>
<feature type="chain" id="PRO_5026866458" evidence="1">
    <location>
        <begin position="24"/>
        <end position="181"/>
    </location>
</feature>
<evidence type="ECO:0000313" key="2">
    <source>
        <dbReference type="EMBL" id="CAA9250843.1"/>
    </source>
</evidence>
<evidence type="ECO:0000256" key="1">
    <source>
        <dbReference type="SAM" id="SignalP"/>
    </source>
</evidence>
<dbReference type="AlphaFoldDB" id="A0A6J4IHT9"/>
<reference evidence="2" key="1">
    <citation type="submission" date="2020-02" db="EMBL/GenBank/DDBJ databases">
        <authorList>
            <person name="Meier V. D."/>
        </authorList>
    </citation>
    <scope>NUCLEOTIDE SEQUENCE</scope>
    <source>
        <strain evidence="2">AVDCRST_MAG63</strain>
    </source>
</reference>
<accession>A0A6J4IHT9</accession>
<dbReference type="PROSITE" id="PS51257">
    <property type="entry name" value="PROKAR_LIPOPROTEIN"/>
    <property type="match status" value="1"/>
</dbReference>
<sequence>MTKQVCWLTVLLLSFGCTQAAHALAGRHGKGDPKRPISASSWPAGVSVLANREDRIGGHWVNASDWFQYAGDVNAFNDFLIGYARVSGQRLLILENGPLGFTFTGSGKYHPGYDWQLSVVGWGLASAAVTLPVGGRIALKDLNVPVEVDVDAMGTETAEMKAFLAAHRAKQEKARAGRTPK</sequence>
<dbReference type="EMBL" id="CADCTO010000246">
    <property type="protein sequence ID" value="CAA9250843.1"/>
    <property type="molecule type" value="Genomic_DNA"/>
</dbReference>
<feature type="signal peptide" evidence="1">
    <location>
        <begin position="1"/>
        <end position="23"/>
    </location>
</feature>
<protein>
    <submittedName>
        <fullName evidence="2">Uncharacterized protein</fullName>
    </submittedName>
</protein>
<name>A0A6J4IHT9_9BACT</name>